<evidence type="ECO:0000256" key="3">
    <source>
        <dbReference type="ARBA" id="ARBA00023163"/>
    </source>
</evidence>
<dbReference type="SUPFAM" id="SSF46689">
    <property type="entry name" value="Homeodomain-like"/>
    <property type="match status" value="2"/>
</dbReference>
<evidence type="ECO:0000256" key="1">
    <source>
        <dbReference type="ARBA" id="ARBA00023015"/>
    </source>
</evidence>
<accession>A0A7X3D3A0</accession>
<evidence type="ECO:0000313" key="5">
    <source>
        <dbReference type="EMBL" id="MUH37951.1"/>
    </source>
</evidence>
<protein>
    <submittedName>
        <fullName evidence="5">AraC family transcriptional regulator</fullName>
    </submittedName>
</protein>
<feature type="domain" description="HTH araC/xylS-type" evidence="4">
    <location>
        <begin position="228"/>
        <end position="326"/>
    </location>
</feature>
<dbReference type="Gene3D" id="1.10.10.60">
    <property type="entry name" value="Homeodomain-like"/>
    <property type="match status" value="2"/>
</dbReference>
<dbReference type="OrthoDB" id="799767at2"/>
<dbReference type="SMART" id="SM00342">
    <property type="entry name" value="HTH_ARAC"/>
    <property type="match status" value="1"/>
</dbReference>
<dbReference type="PANTHER" id="PTHR47893">
    <property type="entry name" value="REGULATORY PROTEIN PCHR"/>
    <property type="match status" value="1"/>
</dbReference>
<keyword evidence="3" id="KW-0804">Transcription</keyword>
<dbReference type="InterPro" id="IPR018062">
    <property type="entry name" value="HTH_AraC-typ_CS"/>
</dbReference>
<dbReference type="RefSeq" id="WP_155601104.1">
    <property type="nucleotide sequence ID" value="NZ_RCNR01000058.1"/>
</dbReference>
<dbReference type="GO" id="GO:0043565">
    <property type="term" value="F:sequence-specific DNA binding"/>
    <property type="evidence" value="ECO:0007669"/>
    <property type="project" value="InterPro"/>
</dbReference>
<sequence>MRIGLFPSKKHNGSDGIKSRILVRKNVSKTEVLNLGRGIKGSDQELLLNGARVILRKLTLDNFVSTEYENTEFCFGVHFLLEGNYQFACTKGKTKVDIRSGCYNLIHWPNILGSLKIRGQEYVSVEVFFTREFLQDLLGAEPDDIFKHSLGASEEYPKFLWNQGQSIPGKLRVLLIEILNCPFTGSARANYIESQIRCLLIEVFLGRDNGISEVGESQLPILDYEAIEDVVSHIKQNLKKKLTIKELSEIAGFNTTKLKSCFKKVHQTTIFKYITQLRMEKARILVLEENFTIAQASYEVGYSNPQHFTVAFKKTMGYLPSSMLSTPL</sequence>
<dbReference type="EMBL" id="RCNR01000058">
    <property type="protein sequence ID" value="MUH37951.1"/>
    <property type="molecule type" value="Genomic_DNA"/>
</dbReference>
<evidence type="ECO:0000256" key="2">
    <source>
        <dbReference type="ARBA" id="ARBA00023125"/>
    </source>
</evidence>
<evidence type="ECO:0000313" key="6">
    <source>
        <dbReference type="Proteomes" id="UP000540519"/>
    </source>
</evidence>
<dbReference type="PROSITE" id="PS01124">
    <property type="entry name" value="HTH_ARAC_FAMILY_2"/>
    <property type="match status" value="1"/>
</dbReference>
<dbReference type="InterPro" id="IPR053142">
    <property type="entry name" value="PchR_regulatory_protein"/>
</dbReference>
<organism evidence="5 6">
    <name type="scientific">Zobellia amurskyensis</name>
    <dbReference type="NCBI Taxonomy" id="248905"/>
    <lineage>
        <taxon>Bacteria</taxon>
        <taxon>Pseudomonadati</taxon>
        <taxon>Bacteroidota</taxon>
        <taxon>Flavobacteriia</taxon>
        <taxon>Flavobacteriales</taxon>
        <taxon>Flavobacteriaceae</taxon>
        <taxon>Zobellia</taxon>
    </lineage>
</organism>
<proteinExistence type="predicted"/>
<name>A0A7X3D3A0_9FLAO</name>
<gene>
    <name evidence="5" type="ORF">D9O36_19025</name>
</gene>
<dbReference type="Pfam" id="PF12833">
    <property type="entry name" value="HTH_18"/>
    <property type="match status" value="1"/>
</dbReference>
<evidence type="ECO:0000259" key="4">
    <source>
        <dbReference type="PROSITE" id="PS01124"/>
    </source>
</evidence>
<dbReference type="PANTHER" id="PTHR47893:SF1">
    <property type="entry name" value="REGULATORY PROTEIN PCHR"/>
    <property type="match status" value="1"/>
</dbReference>
<dbReference type="GO" id="GO:0003700">
    <property type="term" value="F:DNA-binding transcription factor activity"/>
    <property type="evidence" value="ECO:0007669"/>
    <property type="project" value="InterPro"/>
</dbReference>
<reference evidence="5 6" key="1">
    <citation type="journal article" date="2019" name="Mar. Drugs">
        <title>Comparative Genomics and CAZyme Genome Repertoires of Marine Zobellia amurskyensis KMM 3526(T) and Zobellia laminariae KMM 3676(T).</title>
        <authorList>
            <person name="Chernysheva N."/>
            <person name="Bystritskaya E."/>
            <person name="Stenkova A."/>
            <person name="Golovkin I."/>
            <person name="Nedashkovskaya O."/>
            <person name="Isaeva M."/>
        </authorList>
    </citation>
    <scope>NUCLEOTIDE SEQUENCE [LARGE SCALE GENOMIC DNA]</scope>
    <source>
        <strain evidence="5 6">KMM 3526</strain>
    </source>
</reference>
<dbReference type="AlphaFoldDB" id="A0A7X3D3A0"/>
<keyword evidence="1" id="KW-0805">Transcription regulation</keyword>
<dbReference type="InterPro" id="IPR018060">
    <property type="entry name" value="HTH_AraC"/>
</dbReference>
<keyword evidence="6" id="KW-1185">Reference proteome</keyword>
<comment type="caution">
    <text evidence="5">The sequence shown here is derived from an EMBL/GenBank/DDBJ whole genome shotgun (WGS) entry which is preliminary data.</text>
</comment>
<dbReference type="Proteomes" id="UP000540519">
    <property type="component" value="Unassembled WGS sequence"/>
</dbReference>
<dbReference type="PROSITE" id="PS00041">
    <property type="entry name" value="HTH_ARAC_FAMILY_1"/>
    <property type="match status" value="1"/>
</dbReference>
<keyword evidence="2" id="KW-0238">DNA-binding</keyword>
<dbReference type="InterPro" id="IPR009057">
    <property type="entry name" value="Homeodomain-like_sf"/>
</dbReference>